<keyword evidence="1" id="KW-0472">Membrane</keyword>
<proteinExistence type="predicted"/>
<accession>A0ABU3M1N1</accession>
<dbReference type="PANTHER" id="PTHR13696">
    <property type="entry name" value="P-LOOP CONTAINING NUCLEOSIDE TRIPHOSPHATE HYDROLASE"/>
    <property type="match status" value="1"/>
</dbReference>
<dbReference type="RefSeq" id="WP_314205502.1">
    <property type="nucleotide sequence ID" value="NZ_JAVTLL010000025.1"/>
</dbReference>
<evidence type="ECO:0000256" key="1">
    <source>
        <dbReference type="SAM" id="Phobius"/>
    </source>
</evidence>
<organism evidence="3 4">
    <name type="scientific">Streptomyces justiciae</name>
    <dbReference type="NCBI Taxonomy" id="2780140"/>
    <lineage>
        <taxon>Bacteria</taxon>
        <taxon>Bacillati</taxon>
        <taxon>Actinomycetota</taxon>
        <taxon>Actinomycetes</taxon>
        <taxon>Kitasatosporales</taxon>
        <taxon>Streptomycetaceae</taxon>
        <taxon>Streptomyces</taxon>
    </lineage>
</organism>
<gene>
    <name evidence="3" type="ORF">RQC66_32340</name>
</gene>
<dbReference type="InterPro" id="IPR027417">
    <property type="entry name" value="P-loop_NTPase"/>
</dbReference>
<sequence length="1033" mass="115211">MRARIVTFYSYKGGTGRTMALANAAWILASRGKQVLVVDWDLEAPGLHRYFHPFLPDSELRSSPGIMDMVWEFATAATDPATPDEPDWHKRLAAIPPYAVSVEHDFLEPGSIDLVPAGRQDPLYSTLVSTFDWNNFYERLGGGGFIEALKGSMREHYDYVLIDSRTGLSDTAGICTVQLPDILVNCFTLSNQAIDGAEAVAASVHRQRAGNQLRMFPVPMRVDAGEADRLEQGRRYAQATFGRYLSHVPDPDAYWGAVEVPYRPSYAYEELLAAIRDEPLHPASLLAASERLVSYLTDREVTQVRPLEEPERQGLLRQFMRTAPLVPAPLTPSDPERPGRRVFITYAYDSPDHFEAVRELWFLLRGHGVDARLELPPGQRGEDWPRRLRDQLLSAELVLLVSSPGYRDLPDEEATQLGDVYYAYPDRFLALTLPGGSPDDLPDFLVPPRRVEAAELTAAGVGPVAELINRRTVTEEAVVVRAPVDEEPSWGPSVFEPELARAAEALAMAVRRDLREELKRRDFDDRRPLPLRWSLSRRVVSRSDLGRMPRASGDLLRDPHSLFDTVPDGRLVLLGAPGSGKTTAAYQLATTLLEMGRPDGRVAVPLMLPLASWDPRERTLTGWIIDRVRTDHPLLSAELGSGVLARLVDEGWVLPFLDGLDELPSESRAMAIEALNRAPASMYVLTSRTREYETVVRRGGRPLRRASVLELEPLQTHEAVRYLSQELLPGDNRWDPVFNRLLDQPSHPLARALSTPFMLRMAMEVYRDPSTDPGELLEFADSAQVQSHLLDGFIPAVYRFSGPTRTPPDRASRWLTFLARHMDRLHTRDFAWWELHRVYGSLALRLWLGGAALVLMAPLLSVGLALDGGARVFYLAVTGAFLALVVLTTARSPRPRWALLPLPGRRREAADAVSPRQSLRLDRRAALLLPNLAGAAAVAAFLATGAWNPAVLLWAVMIIALPVVALMLRGRASPRYYVVVGSLALTRRGPTRLMRFLEEAHALGVLRRNGSVYQFRHAALQEVLAAEERQENL</sequence>
<keyword evidence="1" id="KW-1133">Transmembrane helix</keyword>
<feature type="transmembrane region" description="Helical" evidence="1">
    <location>
        <begin position="925"/>
        <end position="945"/>
    </location>
</feature>
<comment type="caution">
    <text evidence="3">The sequence shown here is derived from an EMBL/GenBank/DDBJ whole genome shotgun (WGS) entry which is preliminary data.</text>
</comment>
<keyword evidence="1" id="KW-0812">Transmembrane</keyword>
<keyword evidence="4" id="KW-1185">Reference proteome</keyword>
<dbReference type="Proteomes" id="UP001257948">
    <property type="component" value="Unassembled WGS sequence"/>
</dbReference>
<protein>
    <submittedName>
        <fullName evidence="3">NACHT domain-containing protein</fullName>
    </submittedName>
</protein>
<evidence type="ECO:0000259" key="2">
    <source>
        <dbReference type="PROSITE" id="PS50837"/>
    </source>
</evidence>
<evidence type="ECO:0000313" key="3">
    <source>
        <dbReference type="EMBL" id="MDT7845416.1"/>
    </source>
</evidence>
<evidence type="ECO:0000313" key="4">
    <source>
        <dbReference type="Proteomes" id="UP001257948"/>
    </source>
</evidence>
<dbReference type="PANTHER" id="PTHR13696:SF52">
    <property type="entry name" value="PARA FAMILY PROTEIN CT_582"/>
    <property type="match status" value="1"/>
</dbReference>
<dbReference type="InterPro" id="IPR007111">
    <property type="entry name" value="NACHT_NTPase"/>
</dbReference>
<dbReference type="NCBIfam" id="NF047398">
    <property type="entry name" value="AAA_KGGVGR"/>
    <property type="match status" value="1"/>
</dbReference>
<dbReference type="SUPFAM" id="SSF52540">
    <property type="entry name" value="P-loop containing nucleoside triphosphate hydrolases"/>
    <property type="match status" value="2"/>
</dbReference>
<feature type="domain" description="NACHT" evidence="2">
    <location>
        <begin position="569"/>
        <end position="689"/>
    </location>
</feature>
<name>A0ABU3M1N1_9ACTN</name>
<dbReference type="EMBL" id="JAVTLL010000025">
    <property type="protein sequence ID" value="MDT7845416.1"/>
    <property type="molecule type" value="Genomic_DNA"/>
</dbReference>
<feature type="transmembrane region" description="Helical" evidence="1">
    <location>
        <begin position="872"/>
        <end position="890"/>
    </location>
</feature>
<dbReference type="Pfam" id="PF05729">
    <property type="entry name" value="NACHT"/>
    <property type="match status" value="1"/>
</dbReference>
<dbReference type="InterPro" id="IPR050678">
    <property type="entry name" value="DNA_Partitioning_ATPase"/>
</dbReference>
<dbReference type="Gene3D" id="3.40.50.300">
    <property type="entry name" value="P-loop containing nucleotide triphosphate hydrolases"/>
    <property type="match status" value="2"/>
</dbReference>
<reference evidence="4" key="1">
    <citation type="submission" date="2023-07" db="EMBL/GenBank/DDBJ databases">
        <title>Draft genome sequence of the endophytic actinobacterium Streptomyces justiciae WPN32, a potential antibiotic producer.</title>
        <authorList>
            <person name="Yasawong M."/>
            <person name="Pana W."/>
            <person name="Ganta P."/>
            <person name="Santapan N."/>
            <person name="Songngamsuk T."/>
            <person name="Phatcharaharikarn M."/>
            <person name="Kerdtoob S."/>
            <person name="Nantapong N."/>
        </authorList>
    </citation>
    <scope>NUCLEOTIDE SEQUENCE [LARGE SCALE GENOMIC DNA]</scope>
    <source>
        <strain evidence="4">WPN32</strain>
    </source>
</reference>
<feature type="transmembrane region" description="Helical" evidence="1">
    <location>
        <begin position="951"/>
        <end position="968"/>
    </location>
</feature>
<dbReference type="PROSITE" id="PS50837">
    <property type="entry name" value="NACHT"/>
    <property type="match status" value="1"/>
</dbReference>